<proteinExistence type="predicted"/>
<dbReference type="Proteomes" id="UP000692954">
    <property type="component" value="Unassembled WGS sequence"/>
</dbReference>
<protein>
    <submittedName>
        <fullName evidence="1">Uncharacterized protein</fullName>
    </submittedName>
</protein>
<keyword evidence="2" id="KW-1185">Reference proteome</keyword>
<gene>
    <name evidence="1" type="ORF">PSON_ATCC_30995.1.T0650215</name>
</gene>
<organism evidence="1 2">
    <name type="scientific">Paramecium sonneborni</name>
    <dbReference type="NCBI Taxonomy" id="65129"/>
    <lineage>
        <taxon>Eukaryota</taxon>
        <taxon>Sar</taxon>
        <taxon>Alveolata</taxon>
        <taxon>Ciliophora</taxon>
        <taxon>Intramacronucleata</taxon>
        <taxon>Oligohymenophorea</taxon>
        <taxon>Peniculida</taxon>
        <taxon>Parameciidae</taxon>
        <taxon>Paramecium</taxon>
    </lineage>
</organism>
<evidence type="ECO:0000313" key="1">
    <source>
        <dbReference type="EMBL" id="CAD8096015.1"/>
    </source>
</evidence>
<evidence type="ECO:0000313" key="2">
    <source>
        <dbReference type="Proteomes" id="UP000692954"/>
    </source>
</evidence>
<dbReference type="EMBL" id="CAJJDN010000065">
    <property type="protein sequence ID" value="CAD8096015.1"/>
    <property type="molecule type" value="Genomic_DNA"/>
</dbReference>
<comment type="caution">
    <text evidence="1">The sequence shown here is derived from an EMBL/GenBank/DDBJ whole genome shotgun (WGS) entry which is preliminary data.</text>
</comment>
<accession>A0A8S1P0T1</accession>
<sequence>MRTKGVSNFEQNVCLIMEMIFERADEFTLRFLKNHESSLEHHQIIRLIYRVLLLPDNCLQVLRFSMTQLEQFILLLDNVNNDIHPLLQAAKQRLKNIMIYYQ</sequence>
<dbReference type="OrthoDB" id="309478at2759"/>
<dbReference type="AlphaFoldDB" id="A0A8S1P0T1"/>
<name>A0A8S1P0T1_9CILI</name>
<reference evidence="1" key="1">
    <citation type="submission" date="2021-01" db="EMBL/GenBank/DDBJ databases">
        <authorList>
            <consortium name="Genoscope - CEA"/>
            <person name="William W."/>
        </authorList>
    </citation>
    <scope>NUCLEOTIDE SEQUENCE</scope>
</reference>